<accession>A0A8X6I7W2</accession>
<dbReference type="EMBL" id="BMAW01088448">
    <property type="protein sequence ID" value="GFS34723.1"/>
    <property type="molecule type" value="Genomic_DNA"/>
</dbReference>
<keyword evidence="2" id="KW-1185">Reference proteome</keyword>
<organism evidence="1 2">
    <name type="scientific">Nephila pilipes</name>
    <name type="common">Giant wood spider</name>
    <name type="synonym">Nephila maculata</name>
    <dbReference type="NCBI Taxonomy" id="299642"/>
    <lineage>
        <taxon>Eukaryota</taxon>
        <taxon>Metazoa</taxon>
        <taxon>Ecdysozoa</taxon>
        <taxon>Arthropoda</taxon>
        <taxon>Chelicerata</taxon>
        <taxon>Arachnida</taxon>
        <taxon>Araneae</taxon>
        <taxon>Araneomorphae</taxon>
        <taxon>Entelegynae</taxon>
        <taxon>Araneoidea</taxon>
        <taxon>Nephilidae</taxon>
        <taxon>Nephila</taxon>
    </lineage>
</organism>
<dbReference type="AlphaFoldDB" id="A0A8X6I7W2"/>
<reference evidence="1" key="1">
    <citation type="submission" date="2020-08" db="EMBL/GenBank/DDBJ databases">
        <title>Multicomponent nature underlies the extraordinary mechanical properties of spider dragline silk.</title>
        <authorList>
            <person name="Kono N."/>
            <person name="Nakamura H."/>
            <person name="Mori M."/>
            <person name="Yoshida Y."/>
            <person name="Ohtoshi R."/>
            <person name="Malay A.D."/>
            <person name="Moran D.A.P."/>
            <person name="Tomita M."/>
            <person name="Numata K."/>
            <person name="Arakawa K."/>
        </authorList>
    </citation>
    <scope>NUCLEOTIDE SEQUENCE</scope>
</reference>
<dbReference type="OrthoDB" id="6434212at2759"/>
<evidence type="ECO:0000313" key="2">
    <source>
        <dbReference type="Proteomes" id="UP000887013"/>
    </source>
</evidence>
<proteinExistence type="predicted"/>
<protein>
    <submittedName>
        <fullName evidence="1">Uncharacterized protein</fullName>
    </submittedName>
</protein>
<sequence length="96" mass="11528">MASLEKGRKMDFRYIAERLGERVTDDLQIIHFKNLILNISNYEEEFVREMLNTRIEERIETSTSRVSENYDTIERHNSNTFEIRKLLPKFSARKMA</sequence>
<dbReference type="Proteomes" id="UP000887013">
    <property type="component" value="Unassembled WGS sequence"/>
</dbReference>
<name>A0A8X6I7W2_NEPPI</name>
<gene>
    <name evidence="1" type="ORF">NPIL_80391</name>
</gene>
<evidence type="ECO:0000313" key="1">
    <source>
        <dbReference type="EMBL" id="GFS34723.1"/>
    </source>
</evidence>
<comment type="caution">
    <text evidence="1">The sequence shown here is derived from an EMBL/GenBank/DDBJ whole genome shotgun (WGS) entry which is preliminary data.</text>
</comment>